<evidence type="ECO:0000313" key="6">
    <source>
        <dbReference type="EMBL" id="CAP43930.1"/>
    </source>
</evidence>
<proteinExistence type="predicted"/>
<sequence length="419" mass="42327">MPVVESRLPSHAAPRAAPAGLGAGRTLLFATSVAVMVMNLFAVQTVAPVIAASLGLGLDSVGVLAMLPQLGYALGLVLLVPLADRLENRRLIGATLAVCALCMLAAAFAPGGAVFMAAVFAGGASTCAIQMLVPMAAFMAAPERRGATVGNVMSGLMVGVLLSRPLSNLVVDAWGWRALYLVFAGGMAATGVALLCLLPQRRPHDGPAYPALIASLAALLRHEPVLRWRAATAALGMAAYSLFWTAISLRLAQAPFHLGARAVAALALCGAVGVVTAPLAGRAGDRGHTRRASIAAQAVVVVSWLLAGWAGGAWPGTGAVLPVGAALAALTMAAILLDAGVTGDQTLGRRAVNLVRPEARGRMNGLFVGVFFVGSAAGSSLAGFAWSHGGWALVSAAGVVVGMAMLAVYLAAPRSAADR</sequence>
<dbReference type="Proteomes" id="UP000001225">
    <property type="component" value="Chromosome"/>
</dbReference>
<feature type="domain" description="Major facilitator superfamily (MFS) profile" evidence="5">
    <location>
        <begin position="25"/>
        <end position="416"/>
    </location>
</feature>
<dbReference type="KEGG" id="bpt:Bpet3587"/>
<keyword evidence="7" id="KW-1185">Reference proteome</keyword>
<accession>A9HZC3</accession>
<feature type="transmembrane region" description="Helical" evidence="4">
    <location>
        <begin position="230"/>
        <end position="252"/>
    </location>
</feature>
<dbReference type="Gene3D" id="1.20.1250.20">
    <property type="entry name" value="MFS general substrate transporter like domains"/>
    <property type="match status" value="1"/>
</dbReference>
<organism evidence="6 7">
    <name type="scientific">Bordetella petrii (strain ATCC BAA-461 / DSM 12804 / CCUG 43448 / CIP 107267 / Se-1111R)</name>
    <dbReference type="NCBI Taxonomy" id="340100"/>
    <lineage>
        <taxon>Bacteria</taxon>
        <taxon>Pseudomonadati</taxon>
        <taxon>Pseudomonadota</taxon>
        <taxon>Betaproteobacteria</taxon>
        <taxon>Burkholderiales</taxon>
        <taxon>Alcaligenaceae</taxon>
        <taxon>Bordetella</taxon>
    </lineage>
</organism>
<reference evidence="6 7" key="1">
    <citation type="journal article" date="2008" name="BMC Genomics">
        <title>The missing link: Bordetella petrii is endowed with both the metabolic versatility of environmental bacteria and virulence traits of pathogenic Bordetellae.</title>
        <authorList>
            <person name="Gross R."/>
            <person name="Guzman C.A."/>
            <person name="Sebaihia M."/>
            <person name="Martins Dos Santos V.A."/>
            <person name="Pieper D.H."/>
            <person name="Koebnik R."/>
            <person name="Lechner M."/>
            <person name="Bartels D."/>
            <person name="Buhrmester J."/>
            <person name="Choudhuri J.V."/>
            <person name="Ebensen T."/>
            <person name="Gaigalat L."/>
            <person name="Herrmann S."/>
            <person name="Khachane A.N."/>
            <person name="Larisch C."/>
            <person name="Link S."/>
            <person name="Linke B."/>
            <person name="Meyer F."/>
            <person name="Mormann S."/>
            <person name="Nakunst D."/>
            <person name="Rueckert C."/>
            <person name="Schneiker-Bekel S."/>
            <person name="Schulze K."/>
            <person name="Vorhoelter F.J."/>
            <person name="Yevsa T."/>
            <person name="Engle J.T."/>
            <person name="Goldman W.E."/>
            <person name="Puehler A."/>
            <person name="Goebel U.B."/>
            <person name="Goesmann A."/>
            <person name="Bloecker H."/>
            <person name="Kaiser O."/>
            <person name="Martinez-Arias R."/>
        </authorList>
    </citation>
    <scope>NUCLEOTIDE SEQUENCE [LARGE SCALE GENOMIC DNA]</scope>
    <source>
        <strain evidence="7">ATCC BAA-461 / DSM 12804 / CCUG 43448 / CIP 107267 / Se-1111R</strain>
    </source>
</reference>
<feature type="transmembrane region" description="Helical" evidence="4">
    <location>
        <begin position="391"/>
        <end position="412"/>
    </location>
</feature>
<feature type="transmembrane region" description="Helical" evidence="4">
    <location>
        <begin position="178"/>
        <end position="198"/>
    </location>
</feature>
<evidence type="ECO:0000259" key="5">
    <source>
        <dbReference type="PROSITE" id="PS50850"/>
    </source>
</evidence>
<name>A9HZC3_BORPD</name>
<feature type="transmembrane region" description="Helical" evidence="4">
    <location>
        <begin position="60"/>
        <end position="79"/>
    </location>
</feature>
<evidence type="ECO:0000256" key="1">
    <source>
        <dbReference type="ARBA" id="ARBA00022692"/>
    </source>
</evidence>
<feature type="transmembrane region" description="Helical" evidence="4">
    <location>
        <begin position="148"/>
        <end position="166"/>
    </location>
</feature>
<dbReference type="InterPro" id="IPR011701">
    <property type="entry name" value="MFS"/>
</dbReference>
<keyword evidence="3 4" id="KW-0472">Membrane</keyword>
<evidence type="ECO:0000256" key="3">
    <source>
        <dbReference type="ARBA" id="ARBA00023136"/>
    </source>
</evidence>
<dbReference type="PANTHER" id="PTHR42910">
    <property type="entry name" value="TRANSPORTER SCO4007-RELATED"/>
    <property type="match status" value="1"/>
</dbReference>
<dbReference type="InterPro" id="IPR020846">
    <property type="entry name" value="MFS_dom"/>
</dbReference>
<dbReference type="GO" id="GO:0015108">
    <property type="term" value="F:chloride transmembrane transporter activity"/>
    <property type="evidence" value="ECO:0007669"/>
    <property type="project" value="InterPro"/>
</dbReference>
<keyword evidence="1 4" id="KW-0812">Transmembrane</keyword>
<dbReference type="InterPro" id="IPR001807">
    <property type="entry name" value="ClC"/>
</dbReference>
<evidence type="ECO:0000313" key="7">
    <source>
        <dbReference type="Proteomes" id="UP000001225"/>
    </source>
</evidence>
<dbReference type="EMBL" id="AM902716">
    <property type="protein sequence ID" value="CAP43930.1"/>
    <property type="molecule type" value="Genomic_DNA"/>
</dbReference>
<dbReference type="SUPFAM" id="SSF103473">
    <property type="entry name" value="MFS general substrate transporter"/>
    <property type="match status" value="1"/>
</dbReference>
<feature type="transmembrane region" description="Helical" evidence="4">
    <location>
        <begin position="258"/>
        <end position="280"/>
    </location>
</feature>
<dbReference type="STRING" id="94624.Bpet3587"/>
<dbReference type="PANTHER" id="PTHR42910:SF1">
    <property type="entry name" value="MAJOR FACILITATOR SUPERFAMILY (MFS) PROFILE DOMAIN-CONTAINING PROTEIN"/>
    <property type="match status" value="1"/>
</dbReference>
<protein>
    <submittedName>
        <fullName evidence="6">Probable MFS permease</fullName>
    </submittedName>
</protein>
<feature type="transmembrane region" description="Helical" evidence="4">
    <location>
        <begin position="115"/>
        <end position="141"/>
    </location>
</feature>
<dbReference type="PROSITE" id="PS50850">
    <property type="entry name" value="MFS"/>
    <property type="match status" value="1"/>
</dbReference>
<dbReference type="CDD" id="cd17324">
    <property type="entry name" value="MFS_NepI_like"/>
    <property type="match status" value="1"/>
</dbReference>
<dbReference type="InterPro" id="IPR036259">
    <property type="entry name" value="MFS_trans_sf"/>
</dbReference>
<feature type="transmembrane region" description="Helical" evidence="4">
    <location>
        <begin position="91"/>
        <end position="109"/>
    </location>
</feature>
<dbReference type="eggNOG" id="COG2814">
    <property type="taxonomic scope" value="Bacteria"/>
</dbReference>
<feature type="transmembrane region" description="Helical" evidence="4">
    <location>
        <begin position="320"/>
        <end position="342"/>
    </location>
</feature>
<gene>
    <name evidence="6" type="ordered locus">Bpet3587</name>
</gene>
<dbReference type="PRINTS" id="PR00762">
    <property type="entry name" value="CLCHANNEL"/>
</dbReference>
<keyword evidence="2 4" id="KW-1133">Transmembrane helix</keyword>
<evidence type="ECO:0000256" key="2">
    <source>
        <dbReference type="ARBA" id="ARBA00022989"/>
    </source>
</evidence>
<feature type="transmembrane region" description="Helical" evidence="4">
    <location>
        <begin position="363"/>
        <end position="385"/>
    </location>
</feature>
<dbReference type="Pfam" id="PF07690">
    <property type="entry name" value="MFS_1"/>
    <property type="match status" value="1"/>
</dbReference>
<feature type="transmembrane region" description="Helical" evidence="4">
    <location>
        <begin position="27"/>
        <end position="54"/>
    </location>
</feature>
<dbReference type="GO" id="GO:0016020">
    <property type="term" value="C:membrane"/>
    <property type="evidence" value="ECO:0007669"/>
    <property type="project" value="InterPro"/>
</dbReference>
<feature type="transmembrane region" description="Helical" evidence="4">
    <location>
        <begin position="292"/>
        <end position="314"/>
    </location>
</feature>
<dbReference type="AlphaFoldDB" id="A9HZC3"/>
<evidence type="ECO:0000256" key="4">
    <source>
        <dbReference type="SAM" id="Phobius"/>
    </source>
</evidence>